<dbReference type="InterPro" id="IPR017853">
    <property type="entry name" value="GH"/>
</dbReference>
<dbReference type="InterPro" id="IPR004087">
    <property type="entry name" value="KH_dom"/>
</dbReference>
<dbReference type="PRINTS" id="PR00742">
    <property type="entry name" value="GLHYDRLASE35"/>
</dbReference>
<comment type="caution">
    <text evidence="7">The sequence shown here is derived from an EMBL/GenBank/DDBJ whole genome shotgun (WGS) entry which is preliminary data.</text>
</comment>
<dbReference type="InterPro" id="IPR031330">
    <property type="entry name" value="Gly_Hdrlase_35_cat"/>
</dbReference>
<evidence type="ECO:0000313" key="8">
    <source>
        <dbReference type="Proteomes" id="UP001237642"/>
    </source>
</evidence>
<dbReference type="PANTHER" id="PTHR23421">
    <property type="entry name" value="BETA-GALACTOSIDASE RELATED"/>
    <property type="match status" value="1"/>
</dbReference>
<keyword evidence="4" id="KW-0694">RNA-binding</keyword>
<dbReference type="Gene3D" id="3.30.310.210">
    <property type="match status" value="1"/>
</dbReference>
<dbReference type="EMBL" id="JAUIZM010000008">
    <property type="protein sequence ID" value="KAK1371063.1"/>
    <property type="molecule type" value="Genomic_DNA"/>
</dbReference>
<dbReference type="Pfam" id="PF00013">
    <property type="entry name" value="KH_1"/>
    <property type="match status" value="2"/>
</dbReference>
<dbReference type="EC" id="3.2.1.23" evidence="3"/>
<dbReference type="CDD" id="cd22459">
    <property type="entry name" value="KH-I_PEPPER_rpt1_like"/>
    <property type="match status" value="1"/>
</dbReference>
<dbReference type="Gene3D" id="3.20.20.80">
    <property type="entry name" value="Glycosidases"/>
    <property type="match status" value="1"/>
</dbReference>
<organism evidence="7 8">
    <name type="scientific">Heracleum sosnowskyi</name>
    <dbReference type="NCBI Taxonomy" id="360622"/>
    <lineage>
        <taxon>Eukaryota</taxon>
        <taxon>Viridiplantae</taxon>
        <taxon>Streptophyta</taxon>
        <taxon>Embryophyta</taxon>
        <taxon>Tracheophyta</taxon>
        <taxon>Spermatophyta</taxon>
        <taxon>Magnoliopsida</taxon>
        <taxon>eudicotyledons</taxon>
        <taxon>Gunneridae</taxon>
        <taxon>Pentapetalae</taxon>
        <taxon>asterids</taxon>
        <taxon>campanulids</taxon>
        <taxon>Apiales</taxon>
        <taxon>Apiaceae</taxon>
        <taxon>Apioideae</taxon>
        <taxon>apioid superclade</taxon>
        <taxon>Tordylieae</taxon>
        <taxon>Tordyliinae</taxon>
        <taxon>Heracleum</taxon>
    </lineage>
</organism>
<dbReference type="Pfam" id="PF12134">
    <property type="entry name" value="PRP8_domainIV"/>
    <property type="match status" value="1"/>
</dbReference>
<dbReference type="InterPro" id="IPR012337">
    <property type="entry name" value="RNaseH-like_sf"/>
</dbReference>
<gene>
    <name evidence="7" type="ORF">POM88_037155</name>
</gene>
<evidence type="ECO:0000256" key="2">
    <source>
        <dbReference type="ARBA" id="ARBA00009809"/>
    </source>
</evidence>
<sequence length="494" mass="54778">MCWKSNVNLLCQKTETRGWDWGYKYFLWENELKPCPCGEGKCAVNECREKGMKVLRPSECCVFVVFHTSVWAGQKRLGQLAKWKTAEEVEGVLKNYSGKGSAGFSDGELDSAMFNKPKSFAVDLKGNLYVADKSNNAIRKISKSVVLVFQVLWFERGISVKVTYDHKALIIDGKRRILQSGSVHYPRTTPEVWPQIIQKAKEGGLDVIESYVFWNYHEPVKGEYYFEGRFDLVRFVKAVQEAGLFVHLRIGPYACAEWNYGISICDFIGVKKALIAVSRRLQDSPPSGRAYEVDPQEILADGRMDVPPVRSFVPQPNSGTSFNHAPGRPYTSDADQHPNTNLRMPQQEVTFRILCSHERVGVIIGKQGMVVRALQNESGASINVASPVPDCKERLVTITATENADSQYSAAQNAVILVFNKSTDAGYSKGIDSGGKRSHVAAQVVVSSNQVGCLLGKGGAIISEMRRATGAYMRIIGGDEVPKFVSENDQVVQV</sequence>
<dbReference type="InterPro" id="IPR001944">
    <property type="entry name" value="Glycoside_Hdrlase_35"/>
</dbReference>
<dbReference type="AlphaFoldDB" id="A0AAD8HQK3"/>
<dbReference type="Proteomes" id="UP001237642">
    <property type="component" value="Unassembled WGS sequence"/>
</dbReference>
<dbReference type="SUPFAM" id="SSF51445">
    <property type="entry name" value="(Trans)glycosidases"/>
    <property type="match status" value="1"/>
</dbReference>
<dbReference type="InterPro" id="IPR011042">
    <property type="entry name" value="6-blade_b-propeller_TolB-like"/>
</dbReference>
<evidence type="ECO:0000313" key="7">
    <source>
        <dbReference type="EMBL" id="KAK1371063.1"/>
    </source>
</evidence>
<accession>A0AAD8HQK3</accession>
<dbReference type="GO" id="GO:0005975">
    <property type="term" value="P:carbohydrate metabolic process"/>
    <property type="evidence" value="ECO:0007669"/>
    <property type="project" value="InterPro"/>
</dbReference>
<dbReference type="Pfam" id="PF01301">
    <property type="entry name" value="Glyco_hydro_35"/>
    <property type="match status" value="1"/>
</dbReference>
<feature type="domain" description="K Homology" evidence="6">
    <location>
        <begin position="347"/>
        <end position="420"/>
    </location>
</feature>
<dbReference type="SUPFAM" id="SSF54791">
    <property type="entry name" value="Eukaryotic type KH-domain (KH-domain type I)"/>
    <property type="match status" value="2"/>
</dbReference>
<dbReference type="Gene3D" id="2.120.10.30">
    <property type="entry name" value="TolB, C-terminal domain"/>
    <property type="match status" value="1"/>
</dbReference>
<comment type="similarity">
    <text evidence="2">Belongs to the glycosyl hydrolase 35 family.</text>
</comment>
<evidence type="ECO:0000256" key="1">
    <source>
        <dbReference type="ARBA" id="ARBA00001412"/>
    </source>
</evidence>
<dbReference type="PROSITE" id="PS50084">
    <property type="entry name" value="KH_TYPE_1"/>
    <property type="match status" value="2"/>
</dbReference>
<dbReference type="InterPro" id="IPR036612">
    <property type="entry name" value="KH_dom_type_1_sf"/>
</dbReference>
<reference evidence="7" key="2">
    <citation type="submission" date="2023-05" db="EMBL/GenBank/DDBJ databases">
        <authorList>
            <person name="Schelkunov M.I."/>
        </authorList>
    </citation>
    <scope>NUCLEOTIDE SEQUENCE</scope>
    <source>
        <strain evidence="7">Hsosn_3</strain>
        <tissue evidence="7">Leaf</tissue>
    </source>
</reference>
<feature type="region of interest" description="Disordered" evidence="5">
    <location>
        <begin position="315"/>
        <end position="341"/>
    </location>
</feature>
<dbReference type="SUPFAM" id="SSF53098">
    <property type="entry name" value="Ribonuclease H-like"/>
    <property type="match status" value="1"/>
</dbReference>
<proteinExistence type="inferred from homology"/>
<comment type="catalytic activity">
    <reaction evidence="1">
        <text>Hydrolysis of terminal non-reducing beta-D-galactose residues in beta-D-galactosides.</text>
        <dbReference type="EC" id="3.2.1.23"/>
    </reaction>
</comment>
<keyword evidence="8" id="KW-1185">Reference proteome</keyword>
<dbReference type="InterPro" id="IPR021983">
    <property type="entry name" value="PRP8_domainIV"/>
</dbReference>
<reference evidence="7" key="1">
    <citation type="submission" date="2023-02" db="EMBL/GenBank/DDBJ databases">
        <title>Genome of toxic invasive species Heracleum sosnowskyi carries increased number of genes despite the absence of recent whole-genome duplications.</title>
        <authorList>
            <person name="Schelkunov M."/>
            <person name="Shtratnikova V."/>
            <person name="Makarenko M."/>
            <person name="Klepikova A."/>
            <person name="Omelchenko D."/>
            <person name="Novikova G."/>
            <person name="Obukhova E."/>
            <person name="Bogdanov V."/>
            <person name="Penin A."/>
            <person name="Logacheva M."/>
        </authorList>
    </citation>
    <scope>NUCLEOTIDE SEQUENCE</scope>
    <source>
        <strain evidence="7">Hsosn_3</strain>
        <tissue evidence="7">Leaf</tissue>
    </source>
</reference>
<dbReference type="InterPro" id="IPR004088">
    <property type="entry name" value="KH_dom_type_1"/>
</dbReference>
<evidence type="ECO:0000256" key="5">
    <source>
        <dbReference type="SAM" id="MobiDB-lite"/>
    </source>
</evidence>
<feature type="domain" description="K Homology" evidence="6">
    <location>
        <begin position="438"/>
        <end position="490"/>
    </location>
</feature>
<evidence type="ECO:0000256" key="3">
    <source>
        <dbReference type="ARBA" id="ARBA00012756"/>
    </source>
</evidence>
<dbReference type="GO" id="GO:0004565">
    <property type="term" value="F:beta-galactosidase activity"/>
    <property type="evidence" value="ECO:0007669"/>
    <property type="project" value="UniProtKB-EC"/>
</dbReference>
<protein>
    <recommendedName>
        <fullName evidence="3">beta-galactosidase</fullName>
        <ecNumber evidence="3">3.2.1.23</ecNumber>
    </recommendedName>
</protein>
<dbReference type="GO" id="GO:0003723">
    <property type="term" value="F:RNA binding"/>
    <property type="evidence" value="ECO:0007669"/>
    <property type="project" value="UniProtKB-UniRule"/>
</dbReference>
<dbReference type="SMART" id="SM00322">
    <property type="entry name" value="KH"/>
    <property type="match status" value="2"/>
</dbReference>
<evidence type="ECO:0000259" key="6">
    <source>
        <dbReference type="SMART" id="SM00322"/>
    </source>
</evidence>
<name>A0AAD8HQK3_9APIA</name>
<evidence type="ECO:0000256" key="4">
    <source>
        <dbReference type="PROSITE-ProRule" id="PRU00117"/>
    </source>
</evidence>